<evidence type="ECO:0000256" key="2">
    <source>
        <dbReference type="SAM" id="Phobius"/>
    </source>
</evidence>
<dbReference type="SMR" id="A0A8T3B1W3"/>
<feature type="domain" description="RING-type" evidence="3">
    <location>
        <begin position="96"/>
        <end position="136"/>
    </location>
</feature>
<protein>
    <recommendedName>
        <fullName evidence="3">RING-type domain-containing protein</fullName>
    </recommendedName>
</protein>
<dbReference type="GO" id="GO:0016567">
    <property type="term" value="P:protein ubiquitination"/>
    <property type="evidence" value="ECO:0007669"/>
    <property type="project" value="TreeGrafter"/>
</dbReference>
<organism evidence="4 5">
    <name type="scientific">Dendrobium nobile</name>
    <name type="common">Orchid</name>
    <dbReference type="NCBI Taxonomy" id="94219"/>
    <lineage>
        <taxon>Eukaryota</taxon>
        <taxon>Viridiplantae</taxon>
        <taxon>Streptophyta</taxon>
        <taxon>Embryophyta</taxon>
        <taxon>Tracheophyta</taxon>
        <taxon>Spermatophyta</taxon>
        <taxon>Magnoliopsida</taxon>
        <taxon>Liliopsida</taxon>
        <taxon>Asparagales</taxon>
        <taxon>Orchidaceae</taxon>
        <taxon>Epidendroideae</taxon>
        <taxon>Malaxideae</taxon>
        <taxon>Dendrobiinae</taxon>
        <taxon>Dendrobium</taxon>
    </lineage>
</organism>
<gene>
    <name evidence="4" type="ORF">KFK09_014481</name>
</gene>
<evidence type="ECO:0000256" key="1">
    <source>
        <dbReference type="PROSITE-ProRule" id="PRU00175"/>
    </source>
</evidence>
<dbReference type="SUPFAM" id="SSF57850">
    <property type="entry name" value="RING/U-box"/>
    <property type="match status" value="1"/>
</dbReference>
<accession>A0A8T3B1W3</accession>
<dbReference type="GO" id="GO:0008270">
    <property type="term" value="F:zinc ion binding"/>
    <property type="evidence" value="ECO:0007669"/>
    <property type="project" value="UniProtKB-KW"/>
</dbReference>
<reference evidence="4" key="1">
    <citation type="journal article" date="2022" name="Front. Genet.">
        <title>Chromosome-Scale Assembly of the Dendrobium nobile Genome Provides Insights Into the Molecular Mechanism of the Biosynthesis of the Medicinal Active Ingredient of Dendrobium.</title>
        <authorList>
            <person name="Xu Q."/>
            <person name="Niu S.-C."/>
            <person name="Li K.-L."/>
            <person name="Zheng P.-J."/>
            <person name="Zhang X.-J."/>
            <person name="Jia Y."/>
            <person name="Liu Y."/>
            <person name="Niu Y.-X."/>
            <person name="Yu L.-H."/>
            <person name="Chen D.-F."/>
            <person name="Zhang G.-Q."/>
        </authorList>
    </citation>
    <scope>NUCLEOTIDE SEQUENCE</scope>
    <source>
        <tissue evidence="4">Leaf</tissue>
    </source>
</reference>
<sequence length="144" mass="16400">MASHSPLQSNDNLEYKKLINWIIVIIIIILIAIAMCCCDWLRHQLLSVRSMLNRSHEINVIQVEPEVEAHEGEATQEHEGEATQEHEGEAMQEYTICLSPFDGEEEVHQLPTYGHSFHAMCIVIWLSSHNNCPICRGIVLPTMP</sequence>
<dbReference type="OrthoDB" id="8062037at2759"/>
<dbReference type="Proteomes" id="UP000829196">
    <property type="component" value="Unassembled WGS sequence"/>
</dbReference>
<keyword evidence="1" id="KW-0863">Zinc-finger</keyword>
<keyword evidence="1" id="KW-0479">Metal-binding</keyword>
<dbReference type="PROSITE" id="PS50089">
    <property type="entry name" value="ZF_RING_2"/>
    <property type="match status" value="1"/>
</dbReference>
<evidence type="ECO:0000313" key="4">
    <source>
        <dbReference type="EMBL" id="KAI0503547.1"/>
    </source>
</evidence>
<keyword evidence="2" id="KW-0812">Transmembrane</keyword>
<dbReference type="PANTHER" id="PTHR45676:SF41">
    <property type="entry name" value="RING-H2 FINGER PROTEIN ATL66"/>
    <property type="match status" value="1"/>
</dbReference>
<name>A0A8T3B1W3_DENNO</name>
<dbReference type="PANTHER" id="PTHR45676">
    <property type="entry name" value="RING-H2 FINGER PROTEIN ATL51-RELATED"/>
    <property type="match status" value="1"/>
</dbReference>
<dbReference type="EMBL" id="JAGYWB010000011">
    <property type="protein sequence ID" value="KAI0503547.1"/>
    <property type="molecule type" value="Genomic_DNA"/>
</dbReference>
<dbReference type="AlphaFoldDB" id="A0A8T3B1W3"/>
<feature type="transmembrane region" description="Helical" evidence="2">
    <location>
        <begin position="18"/>
        <end position="41"/>
    </location>
</feature>
<evidence type="ECO:0000313" key="5">
    <source>
        <dbReference type="Proteomes" id="UP000829196"/>
    </source>
</evidence>
<evidence type="ECO:0000259" key="3">
    <source>
        <dbReference type="PROSITE" id="PS50089"/>
    </source>
</evidence>
<dbReference type="InterPro" id="IPR013083">
    <property type="entry name" value="Znf_RING/FYVE/PHD"/>
</dbReference>
<dbReference type="Pfam" id="PF13639">
    <property type="entry name" value="zf-RING_2"/>
    <property type="match status" value="1"/>
</dbReference>
<keyword evidence="5" id="KW-1185">Reference proteome</keyword>
<dbReference type="InterPro" id="IPR001841">
    <property type="entry name" value="Znf_RING"/>
</dbReference>
<comment type="caution">
    <text evidence="4">The sequence shown here is derived from an EMBL/GenBank/DDBJ whole genome shotgun (WGS) entry which is preliminary data.</text>
</comment>
<keyword evidence="2" id="KW-0472">Membrane</keyword>
<proteinExistence type="predicted"/>
<dbReference type="Gene3D" id="3.30.40.10">
    <property type="entry name" value="Zinc/RING finger domain, C3HC4 (zinc finger)"/>
    <property type="match status" value="1"/>
</dbReference>
<keyword evidence="1" id="KW-0862">Zinc</keyword>
<keyword evidence="2" id="KW-1133">Transmembrane helix</keyword>